<comment type="caution">
    <text evidence="1">The sequence shown here is derived from an EMBL/GenBank/DDBJ whole genome shotgun (WGS) entry which is preliminary data.</text>
</comment>
<keyword evidence="2" id="KW-1185">Reference proteome</keyword>
<dbReference type="Proteomes" id="UP001060085">
    <property type="component" value="Linkage Group LG03"/>
</dbReference>
<accession>A0ACC0BPD8</accession>
<gene>
    <name evidence="1" type="ORF">M9H77_14857</name>
</gene>
<evidence type="ECO:0000313" key="1">
    <source>
        <dbReference type="EMBL" id="KAI5674493.1"/>
    </source>
</evidence>
<organism evidence="1 2">
    <name type="scientific">Catharanthus roseus</name>
    <name type="common">Madagascar periwinkle</name>
    <name type="synonym">Vinca rosea</name>
    <dbReference type="NCBI Taxonomy" id="4058"/>
    <lineage>
        <taxon>Eukaryota</taxon>
        <taxon>Viridiplantae</taxon>
        <taxon>Streptophyta</taxon>
        <taxon>Embryophyta</taxon>
        <taxon>Tracheophyta</taxon>
        <taxon>Spermatophyta</taxon>
        <taxon>Magnoliopsida</taxon>
        <taxon>eudicotyledons</taxon>
        <taxon>Gunneridae</taxon>
        <taxon>Pentapetalae</taxon>
        <taxon>asterids</taxon>
        <taxon>lamiids</taxon>
        <taxon>Gentianales</taxon>
        <taxon>Apocynaceae</taxon>
        <taxon>Rauvolfioideae</taxon>
        <taxon>Vinceae</taxon>
        <taxon>Catharanthinae</taxon>
        <taxon>Catharanthus</taxon>
    </lineage>
</organism>
<proteinExistence type="predicted"/>
<dbReference type="EMBL" id="CM044703">
    <property type="protein sequence ID" value="KAI5674493.1"/>
    <property type="molecule type" value="Genomic_DNA"/>
</dbReference>
<protein>
    <submittedName>
        <fullName evidence="1">Uncharacterized protein</fullName>
    </submittedName>
</protein>
<evidence type="ECO:0000313" key="2">
    <source>
        <dbReference type="Proteomes" id="UP001060085"/>
    </source>
</evidence>
<sequence length="594" mass="67088">MTIRPIDMFLILYIAATLLSWTNSIANSDFPNERNALVQLRDILNSSTSNLHSNWTGPPCLKNHSRWAGISCSNAGHVTHLVLEGTQIKSSIPPMLLQNLTFLSKLSFRNNSIYGNLPNLSGLVNLQFLFLSHNQFSGSIPFSYVVDLPKLTKLELQDNYLQGSIPPFDQQTLIALNLSHNQLQGPIPQTPVLQRFSDSSYDNNSKLCGRPLPVQCPLPPISPSPAAAAPPTPSRARKRGGINHWRIALIAAAAAFVLFSIIIFFLCYYNRRNQNKENKTREGLAGDDGERRVELEFFDKSRTRLFDLDDLLRASAEVIGRGKLGTTYKAVVEDNGLTVAVKRLKEMNDLSKKEFVQQMQLLGKLKHENVVQLISYYYAREEKLLIYEYIPQGISLFELLHENRGIGRQPLNWSKRLSMIKDIAKGLNFLHQSLPCRNGNVPHGNLKSSNVIICQNNQCKLSDYGFLALLSSRKSLEKLAVRKTPEFCQLKKLTEKADIYCLGIVLLEIITGKRPSEEEENTIEEGLSDWVRTVVHSDWSTDIFDIEIIAEKEAYDDMLKLTKMALECTEMAPENRPEMSQVLSRIQEIGIEQT</sequence>
<name>A0ACC0BPD8_CATRO</name>
<reference evidence="2" key="1">
    <citation type="journal article" date="2023" name="Nat. Plants">
        <title>Single-cell RNA sequencing provides a high-resolution roadmap for understanding the multicellular compartmentation of specialized metabolism.</title>
        <authorList>
            <person name="Sun S."/>
            <person name="Shen X."/>
            <person name="Li Y."/>
            <person name="Li Y."/>
            <person name="Wang S."/>
            <person name="Li R."/>
            <person name="Zhang H."/>
            <person name="Shen G."/>
            <person name="Guo B."/>
            <person name="Wei J."/>
            <person name="Xu J."/>
            <person name="St-Pierre B."/>
            <person name="Chen S."/>
            <person name="Sun C."/>
        </authorList>
    </citation>
    <scope>NUCLEOTIDE SEQUENCE [LARGE SCALE GENOMIC DNA]</scope>
</reference>